<dbReference type="Proteomes" id="UP000248039">
    <property type="component" value="Unassembled WGS sequence"/>
</dbReference>
<organism evidence="1 2">
    <name type="scientific">Streptomyces tateyamensis</name>
    <dbReference type="NCBI Taxonomy" id="565073"/>
    <lineage>
        <taxon>Bacteria</taxon>
        <taxon>Bacillati</taxon>
        <taxon>Actinomycetota</taxon>
        <taxon>Actinomycetes</taxon>
        <taxon>Kitasatosporales</taxon>
        <taxon>Streptomycetaceae</taxon>
        <taxon>Streptomyces</taxon>
    </lineage>
</organism>
<protein>
    <submittedName>
        <fullName evidence="1">Uncharacterized protein</fullName>
    </submittedName>
</protein>
<comment type="caution">
    <text evidence="1">The sequence shown here is derived from an EMBL/GenBank/DDBJ whole genome shotgun (WGS) entry which is preliminary data.</text>
</comment>
<dbReference type="OrthoDB" id="3874088at2"/>
<evidence type="ECO:0000313" key="1">
    <source>
        <dbReference type="EMBL" id="PYC87338.1"/>
    </source>
</evidence>
<reference evidence="1 2" key="1">
    <citation type="submission" date="2018-03" db="EMBL/GenBank/DDBJ databases">
        <title>Bioinformatic expansion and discovery of thiopeptide antibiotics.</title>
        <authorList>
            <person name="Schwalen C.J."/>
            <person name="Hudson G.A."/>
            <person name="Mitchell D.A."/>
        </authorList>
    </citation>
    <scope>NUCLEOTIDE SEQUENCE [LARGE SCALE GENOMIC DNA]</scope>
    <source>
        <strain evidence="1 2">ATCC 21389</strain>
    </source>
</reference>
<accession>A0A2V4P9F8</accession>
<dbReference type="AlphaFoldDB" id="A0A2V4P9F8"/>
<dbReference type="EMBL" id="PYBW01000016">
    <property type="protein sequence ID" value="PYC87338.1"/>
    <property type="molecule type" value="Genomic_DNA"/>
</dbReference>
<sequence length="78" mass="8549">MLLWTELTQDEYAHSPVLTGMRRCGTDTSRLVDNIAQTYTPVNQTGTVRVVLRGQLDTYAARLASRIDGGRKAGRPGA</sequence>
<dbReference type="RefSeq" id="WP_110666125.1">
    <property type="nucleotide sequence ID" value="NZ_PYBW01000016.1"/>
</dbReference>
<gene>
    <name evidence="1" type="ORF">C7C46_05040</name>
</gene>
<proteinExistence type="predicted"/>
<evidence type="ECO:0000313" key="2">
    <source>
        <dbReference type="Proteomes" id="UP000248039"/>
    </source>
</evidence>
<name>A0A2V4P9F8_9ACTN</name>
<keyword evidence="2" id="KW-1185">Reference proteome</keyword>